<dbReference type="InterPro" id="IPR015449">
    <property type="entry name" value="K_chnl_Ca-activ_SK"/>
</dbReference>
<feature type="transmembrane region" description="Helical" evidence="10">
    <location>
        <begin position="139"/>
        <end position="159"/>
    </location>
</feature>
<evidence type="ECO:0000256" key="4">
    <source>
        <dbReference type="ARBA" id="ARBA00022989"/>
    </source>
</evidence>
<feature type="region of interest" description="Disordered" evidence="9">
    <location>
        <begin position="49"/>
        <end position="75"/>
    </location>
</feature>
<feature type="domain" description="Potassium channel" evidence="12">
    <location>
        <begin position="300"/>
        <end position="376"/>
    </location>
</feature>
<keyword evidence="15" id="KW-1185">Reference proteome</keyword>
<keyword evidence="7" id="KW-0407">Ion channel</keyword>
<dbReference type="Proteomes" id="UP000663873">
    <property type="component" value="Unassembled WGS sequence"/>
</dbReference>
<dbReference type="Pfam" id="PF07885">
    <property type="entry name" value="Ion_trans_2"/>
    <property type="match status" value="1"/>
</dbReference>
<evidence type="ECO:0000256" key="9">
    <source>
        <dbReference type="SAM" id="MobiDB-lite"/>
    </source>
</evidence>
<feature type="coiled-coil region" evidence="8">
    <location>
        <begin position="472"/>
        <end position="499"/>
    </location>
</feature>
<evidence type="ECO:0000256" key="2">
    <source>
        <dbReference type="ARBA" id="ARBA00022448"/>
    </source>
</evidence>
<feature type="transmembrane region" description="Helical" evidence="10">
    <location>
        <begin position="101"/>
        <end position="119"/>
    </location>
</feature>
<keyword evidence="3 10" id="KW-0812">Transmembrane</keyword>
<evidence type="ECO:0000313" key="13">
    <source>
        <dbReference type="EMBL" id="CAF4196671.1"/>
    </source>
</evidence>
<proteinExistence type="predicted"/>
<dbReference type="GO" id="GO:0016020">
    <property type="term" value="C:membrane"/>
    <property type="evidence" value="ECO:0007669"/>
    <property type="project" value="UniProtKB-SubCell"/>
</dbReference>
<sequence>MTSVEHRSTVLNFPVSDDQPNTNHIECSHKVPVKSVSIISRHISQLSLHSRRSSKQSNETISENKLRQKSMQKRRSGKILSMELVSYRLSRRKKLHAKCRQVNDIMCALGFLGIILMIIDNEITFARFDHHETISTWLLKLTITISSMVLIGLVLYYHYYEINLYCVNNSIEHWRVGLTGKRLLSIMLEIVICSIHPIPRHFPIGQYSHDERNIANSTKNYQSTAIPIALTYVPVDVALGLPMFGRLYLCCRYITFHSRLVRDTSLQSLGYLNKISLDFIFVIKTYFQQWPIRCLVIFCTMVFLIGSWSLRACDMISENEHISIFAAMWLFIVTFTTVGYGDVTPATYCGRSVATIASIIGILVSALLIAVVSQKLILSRWERYVHNFVLNCELAKAQKHQAANIIINAWKMWRLTKIHKYNSIEYIQSQQAFFKSIDGIKYIKKKQRKLNDNHITGLAELLMIQRDTSTVLDQSLEQMNTMKRKIDSVDEKLDAVNQTVHHIQNTLSLLLDRITPLKRV</sequence>
<comment type="subcellular location">
    <subcellularLocation>
        <location evidence="1">Membrane</location>
        <topology evidence="1">Multi-pass membrane protein</topology>
    </subcellularLocation>
</comment>
<dbReference type="EMBL" id="CAJOBP010000581">
    <property type="protein sequence ID" value="CAF4196671.1"/>
    <property type="molecule type" value="Genomic_DNA"/>
</dbReference>
<dbReference type="InterPro" id="IPR004178">
    <property type="entry name" value="CaM-bd_dom"/>
</dbReference>
<dbReference type="Pfam" id="PF03530">
    <property type="entry name" value="SK_channel"/>
    <property type="match status" value="1"/>
</dbReference>
<dbReference type="AlphaFoldDB" id="A0A820AQ92"/>
<comment type="caution">
    <text evidence="13">The sequence shown here is derived from an EMBL/GenBank/DDBJ whole genome shotgun (WGS) entry which is preliminary data.</text>
</comment>
<keyword evidence="2" id="KW-0813">Transport</keyword>
<keyword evidence="5" id="KW-0406">Ion transport</keyword>
<evidence type="ECO:0000256" key="7">
    <source>
        <dbReference type="ARBA" id="ARBA00023303"/>
    </source>
</evidence>
<dbReference type="SUPFAM" id="SSF81324">
    <property type="entry name" value="Voltage-gated potassium channels"/>
    <property type="match status" value="1"/>
</dbReference>
<dbReference type="EMBL" id="CAJOBR010000001">
    <property type="protein sequence ID" value="CAF4442435.1"/>
    <property type="molecule type" value="Genomic_DNA"/>
</dbReference>
<feature type="domain" description="Calmodulin-binding" evidence="11">
    <location>
        <begin position="393"/>
        <end position="455"/>
    </location>
</feature>
<dbReference type="Gene3D" id="1.10.287.70">
    <property type="match status" value="2"/>
</dbReference>
<dbReference type="Proteomes" id="UP000663848">
    <property type="component" value="Unassembled WGS sequence"/>
</dbReference>
<dbReference type="InterPro" id="IPR036122">
    <property type="entry name" value="CaM-bd_dom_sf"/>
</dbReference>
<evidence type="ECO:0000259" key="12">
    <source>
        <dbReference type="Pfam" id="PF07885"/>
    </source>
</evidence>
<evidence type="ECO:0000256" key="3">
    <source>
        <dbReference type="ARBA" id="ARBA00022692"/>
    </source>
</evidence>
<accession>A0A820AQ92</accession>
<evidence type="ECO:0000259" key="11">
    <source>
        <dbReference type="Pfam" id="PF02888"/>
    </source>
</evidence>
<dbReference type="Pfam" id="PF02888">
    <property type="entry name" value="CaMBD"/>
    <property type="match status" value="1"/>
</dbReference>
<evidence type="ECO:0000256" key="6">
    <source>
        <dbReference type="ARBA" id="ARBA00023136"/>
    </source>
</evidence>
<protein>
    <recommendedName>
        <fullName evidence="16">Small conductance calcium-activated potassium channel protein</fullName>
    </recommendedName>
</protein>
<reference evidence="13" key="1">
    <citation type="submission" date="2021-02" db="EMBL/GenBank/DDBJ databases">
        <authorList>
            <person name="Nowell W R."/>
        </authorList>
    </citation>
    <scope>NUCLEOTIDE SEQUENCE</scope>
</reference>
<feature type="transmembrane region" description="Helical" evidence="10">
    <location>
        <begin position="290"/>
        <end position="310"/>
    </location>
</feature>
<evidence type="ECO:0000256" key="8">
    <source>
        <dbReference type="SAM" id="Coils"/>
    </source>
</evidence>
<feature type="transmembrane region" description="Helical" evidence="10">
    <location>
        <begin position="322"/>
        <end position="341"/>
    </location>
</feature>
<keyword evidence="6 10" id="KW-0472">Membrane</keyword>
<evidence type="ECO:0008006" key="16">
    <source>
        <dbReference type="Google" id="ProtNLM"/>
    </source>
</evidence>
<organism evidence="13 15">
    <name type="scientific">Rotaria socialis</name>
    <dbReference type="NCBI Taxonomy" id="392032"/>
    <lineage>
        <taxon>Eukaryota</taxon>
        <taxon>Metazoa</taxon>
        <taxon>Spiralia</taxon>
        <taxon>Gnathifera</taxon>
        <taxon>Rotifera</taxon>
        <taxon>Eurotatoria</taxon>
        <taxon>Bdelloidea</taxon>
        <taxon>Philodinida</taxon>
        <taxon>Philodinidae</taxon>
        <taxon>Rotaria</taxon>
    </lineage>
</organism>
<evidence type="ECO:0000313" key="15">
    <source>
        <dbReference type="Proteomes" id="UP000663873"/>
    </source>
</evidence>
<feature type="transmembrane region" description="Helical" evidence="10">
    <location>
        <begin position="353"/>
        <end position="373"/>
    </location>
</feature>
<dbReference type="SUPFAM" id="SSF81327">
    <property type="entry name" value="Small-conductance potassium channel"/>
    <property type="match status" value="1"/>
</dbReference>
<dbReference type="PANTHER" id="PTHR10153">
    <property type="entry name" value="SMALL CONDUCTANCE CALCIUM-ACTIVATED POTASSIUM CHANNEL"/>
    <property type="match status" value="1"/>
</dbReference>
<keyword evidence="8" id="KW-0175">Coiled coil</keyword>
<gene>
    <name evidence="14" type="ORF">QYT958_LOCUS29</name>
    <name evidence="13" type="ORF">UJA718_LOCUS6282</name>
</gene>
<evidence type="ECO:0000256" key="5">
    <source>
        <dbReference type="ARBA" id="ARBA00023065"/>
    </source>
</evidence>
<dbReference type="InterPro" id="IPR013099">
    <property type="entry name" value="K_chnl_dom"/>
</dbReference>
<dbReference type="GO" id="GO:0005516">
    <property type="term" value="F:calmodulin binding"/>
    <property type="evidence" value="ECO:0007669"/>
    <property type="project" value="InterPro"/>
</dbReference>
<evidence type="ECO:0000313" key="14">
    <source>
        <dbReference type="EMBL" id="CAF4442435.1"/>
    </source>
</evidence>
<dbReference type="GO" id="GO:0016286">
    <property type="term" value="F:small conductance calcium-activated potassium channel activity"/>
    <property type="evidence" value="ECO:0007669"/>
    <property type="project" value="InterPro"/>
</dbReference>
<evidence type="ECO:0000256" key="1">
    <source>
        <dbReference type="ARBA" id="ARBA00004141"/>
    </source>
</evidence>
<keyword evidence="4 10" id="KW-1133">Transmembrane helix</keyword>
<evidence type="ECO:0000256" key="10">
    <source>
        <dbReference type="SAM" id="Phobius"/>
    </source>
</evidence>
<name>A0A820AQ92_9BILA</name>